<evidence type="ECO:0000313" key="3">
    <source>
        <dbReference type="Proteomes" id="UP001314170"/>
    </source>
</evidence>
<keyword evidence="1" id="KW-0472">Membrane</keyword>
<gene>
    <name evidence="2" type="ORF">DCAF_LOCUS16410</name>
</gene>
<proteinExistence type="predicted"/>
<dbReference type="PANTHER" id="PTHR34370:SF1">
    <property type="entry name" value="OS04G0600100 PROTEIN"/>
    <property type="match status" value="1"/>
</dbReference>
<dbReference type="PANTHER" id="PTHR34370">
    <property type="entry name" value="OS04G0600100 PROTEIN"/>
    <property type="match status" value="1"/>
</dbReference>
<dbReference type="AlphaFoldDB" id="A0AAV1RYI5"/>
<dbReference type="Proteomes" id="UP001314170">
    <property type="component" value="Unassembled WGS sequence"/>
</dbReference>
<dbReference type="EMBL" id="CAWUPB010001160">
    <property type="protein sequence ID" value="CAK7341689.1"/>
    <property type="molecule type" value="Genomic_DNA"/>
</dbReference>
<evidence type="ECO:0000313" key="2">
    <source>
        <dbReference type="EMBL" id="CAK7341689.1"/>
    </source>
</evidence>
<keyword evidence="1" id="KW-1133">Transmembrane helix</keyword>
<organism evidence="2 3">
    <name type="scientific">Dovyalis caffra</name>
    <dbReference type="NCBI Taxonomy" id="77055"/>
    <lineage>
        <taxon>Eukaryota</taxon>
        <taxon>Viridiplantae</taxon>
        <taxon>Streptophyta</taxon>
        <taxon>Embryophyta</taxon>
        <taxon>Tracheophyta</taxon>
        <taxon>Spermatophyta</taxon>
        <taxon>Magnoliopsida</taxon>
        <taxon>eudicotyledons</taxon>
        <taxon>Gunneridae</taxon>
        <taxon>Pentapetalae</taxon>
        <taxon>rosids</taxon>
        <taxon>fabids</taxon>
        <taxon>Malpighiales</taxon>
        <taxon>Salicaceae</taxon>
        <taxon>Flacourtieae</taxon>
        <taxon>Dovyalis</taxon>
    </lineage>
</organism>
<keyword evidence="3" id="KW-1185">Reference proteome</keyword>
<keyword evidence="1" id="KW-0812">Transmembrane</keyword>
<reference evidence="2 3" key="1">
    <citation type="submission" date="2024-01" db="EMBL/GenBank/DDBJ databases">
        <authorList>
            <person name="Waweru B."/>
        </authorList>
    </citation>
    <scope>NUCLEOTIDE SEQUENCE [LARGE SCALE GENOMIC DNA]</scope>
</reference>
<accession>A0AAV1RYI5</accession>
<protein>
    <submittedName>
        <fullName evidence="2">Uncharacterized protein</fullName>
    </submittedName>
</protein>
<feature type="transmembrane region" description="Helical" evidence="1">
    <location>
        <begin position="125"/>
        <end position="152"/>
    </location>
</feature>
<sequence length="177" mass="19890">MEIDWITCGSKFLREFGKVKLMVKFLNHLQNNAPFSPDTQSLLSYTFQAIFELAVREPDSNANLPKLYKTSKELDFPLIVNVASFLLCALGRGKSGVLLRFGRAEEGEKEDGGRREIFQYRGFQFWLGLAVVLAYGLFDGVTYTTFFALAFLGYEKSTVKNPTANLQALLGVIVIKI</sequence>
<evidence type="ECO:0000256" key="1">
    <source>
        <dbReference type="SAM" id="Phobius"/>
    </source>
</evidence>
<comment type="caution">
    <text evidence="2">The sequence shown here is derived from an EMBL/GenBank/DDBJ whole genome shotgun (WGS) entry which is preliminary data.</text>
</comment>
<name>A0AAV1RYI5_9ROSI</name>